<feature type="compositionally biased region" description="Basic residues" evidence="9">
    <location>
        <begin position="1"/>
        <end position="15"/>
    </location>
</feature>
<keyword evidence="8" id="KW-0902">Two-component regulatory system</keyword>
<dbReference type="PROSITE" id="PS50112">
    <property type="entry name" value="PAS"/>
    <property type="match status" value="1"/>
</dbReference>
<evidence type="ECO:0000256" key="6">
    <source>
        <dbReference type="ARBA" id="ARBA00022777"/>
    </source>
</evidence>
<dbReference type="CDD" id="cd00130">
    <property type="entry name" value="PAS"/>
    <property type="match status" value="1"/>
</dbReference>
<dbReference type="EMBL" id="AP025591">
    <property type="protein sequence ID" value="BDG03463.1"/>
    <property type="molecule type" value="Genomic_DNA"/>
</dbReference>
<dbReference type="NCBIfam" id="TIGR00229">
    <property type="entry name" value="sensory_box"/>
    <property type="match status" value="1"/>
</dbReference>
<dbReference type="InterPro" id="IPR036890">
    <property type="entry name" value="HATPase_C_sf"/>
</dbReference>
<dbReference type="SMART" id="SM00091">
    <property type="entry name" value="PAS"/>
    <property type="match status" value="2"/>
</dbReference>
<dbReference type="EC" id="2.7.13.3" evidence="2"/>
<feature type="domain" description="PAS" evidence="11">
    <location>
        <begin position="320"/>
        <end position="390"/>
    </location>
</feature>
<dbReference type="InterPro" id="IPR004358">
    <property type="entry name" value="Sig_transdc_His_kin-like_C"/>
</dbReference>
<dbReference type="PRINTS" id="PR00344">
    <property type="entry name" value="BCTRLSENSOR"/>
</dbReference>
<dbReference type="InterPro" id="IPR035965">
    <property type="entry name" value="PAS-like_dom_sf"/>
</dbReference>
<comment type="catalytic activity">
    <reaction evidence="1">
        <text>ATP + protein L-histidine = ADP + protein N-phospho-L-histidine.</text>
        <dbReference type="EC" id="2.7.13.3"/>
    </reaction>
</comment>
<evidence type="ECO:0000259" key="12">
    <source>
        <dbReference type="PROSITE" id="PS50113"/>
    </source>
</evidence>
<protein>
    <recommendedName>
        <fullName evidence="2">histidine kinase</fullName>
        <ecNumber evidence="2">2.7.13.3</ecNumber>
    </recommendedName>
</protein>
<evidence type="ECO:0000256" key="2">
    <source>
        <dbReference type="ARBA" id="ARBA00012438"/>
    </source>
</evidence>
<dbReference type="InterPro" id="IPR013767">
    <property type="entry name" value="PAS_fold"/>
</dbReference>
<keyword evidence="5" id="KW-0547">Nucleotide-binding</keyword>
<evidence type="ECO:0000256" key="5">
    <source>
        <dbReference type="ARBA" id="ARBA00022741"/>
    </source>
</evidence>
<name>A0ABM7WVG6_9BACT</name>
<dbReference type="InterPro" id="IPR005467">
    <property type="entry name" value="His_kinase_dom"/>
</dbReference>
<reference evidence="14" key="1">
    <citation type="journal article" date="2022" name="Int. J. Syst. Evol. Microbiol.">
        <title>Anaeromyxobacter oryzae sp. nov., Anaeromyxobacter diazotrophicus sp. nov. and Anaeromyxobacter paludicola sp. nov., isolated from paddy soils.</title>
        <authorList>
            <person name="Itoh H."/>
            <person name="Xu Z."/>
            <person name="Mise K."/>
            <person name="Masuda Y."/>
            <person name="Ushijima N."/>
            <person name="Hayakawa C."/>
            <person name="Shiratori Y."/>
            <person name="Senoo K."/>
        </authorList>
    </citation>
    <scope>NUCLEOTIDE SEQUENCE [LARGE SCALE GENOMIC DNA]</scope>
    <source>
        <strain evidence="14">Red232</strain>
    </source>
</reference>
<keyword evidence="3" id="KW-0597">Phosphoprotein</keyword>
<dbReference type="Pfam" id="PF02518">
    <property type="entry name" value="HATPase_c"/>
    <property type="match status" value="1"/>
</dbReference>
<dbReference type="Proteomes" id="UP001162891">
    <property type="component" value="Chromosome"/>
</dbReference>
<dbReference type="RefSeq" id="WP_248361497.1">
    <property type="nucleotide sequence ID" value="NZ_AP025591.1"/>
</dbReference>
<dbReference type="PROSITE" id="PS50113">
    <property type="entry name" value="PAC"/>
    <property type="match status" value="1"/>
</dbReference>
<feature type="domain" description="Histidine kinase" evidence="10">
    <location>
        <begin position="458"/>
        <end position="668"/>
    </location>
</feature>
<feature type="compositionally biased region" description="Basic residues" evidence="9">
    <location>
        <begin position="24"/>
        <end position="36"/>
    </location>
</feature>
<evidence type="ECO:0000256" key="4">
    <source>
        <dbReference type="ARBA" id="ARBA00022679"/>
    </source>
</evidence>
<dbReference type="SMART" id="SM00387">
    <property type="entry name" value="HATPase_c"/>
    <property type="match status" value="1"/>
</dbReference>
<dbReference type="SUPFAM" id="SSF47384">
    <property type="entry name" value="Homodimeric domain of signal transducing histidine kinase"/>
    <property type="match status" value="1"/>
</dbReference>
<organism evidence="13 14">
    <name type="scientific">Anaeromyxobacter oryzae</name>
    <dbReference type="NCBI Taxonomy" id="2918170"/>
    <lineage>
        <taxon>Bacteria</taxon>
        <taxon>Pseudomonadati</taxon>
        <taxon>Myxococcota</taxon>
        <taxon>Myxococcia</taxon>
        <taxon>Myxococcales</taxon>
        <taxon>Cystobacterineae</taxon>
        <taxon>Anaeromyxobacteraceae</taxon>
        <taxon>Anaeromyxobacter</taxon>
    </lineage>
</organism>
<dbReference type="PROSITE" id="PS50109">
    <property type="entry name" value="HIS_KIN"/>
    <property type="match status" value="1"/>
</dbReference>
<evidence type="ECO:0000256" key="3">
    <source>
        <dbReference type="ARBA" id="ARBA00022553"/>
    </source>
</evidence>
<dbReference type="InterPro" id="IPR003661">
    <property type="entry name" value="HisK_dim/P_dom"/>
</dbReference>
<dbReference type="InterPro" id="IPR000014">
    <property type="entry name" value="PAS"/>
</dbReference>
<dbReference type="SUPFAM" id="SSF55785">
    <property type="entry name" value="PYP-like sensor domain (PAS domain)"/>
    <property type="match status" value="1"/>
</dbReference>
<dbReference type="Gene3D" id="3.30.450.40">
    <property type="match status" value="1"/>
</dbReference>
<dbReference type="SUPFAM" id="SSF55781">
    <property type="entry name" value="GAF domain-like"/>
    <property type="match status" value="1"/>
</dbReference>
<dbReference type="Gene3D" id="1.10.287.130">
    <property type="match status" value="1"/>
</dbReference>
<dbReference type="InterPro" id="IPR003594">
    <property type="entry name" value="HATPase_dom"/>
</dbReference>
<dbReference type="InterPro" id="IPR036097">
    <property type="entry name" value="HisK_dim/P_sf"/>
</dbReference>
<keyword evidence="6" id="KW-0418">Kinase</keyword>
<proteinExistence type="predicted"/>
<evidence type="ECO:0000256" key="9">
    <source>
        <dbReference type="SAM" id="MobiDB-lite"/>
    </source>
</evidence>
<evidence type="ECO:0000256" key="1">
    <source>
        <dbReference type="ARBA" id="ARBA00000085"/>
    </source>
</evidence>
<sequence>MGRSTTRKAPSRGGRRPAAGKTPKQPKRAVSPRRRAPVAISRAGVAAPTPEDLWAAFQAAPFATFVLADGLVLAASDAFHHALGLAPGSAPAQRLDALLPPDEGQLPTPRPGGTRTYRTRVGGVPARVDLSAATAPRADGSTLVSGVLTVVLDAADTAAERALLDLSRALADARSEDEVTAALSRALELLFPGRAFSIRLVDPRTLSLTTFYGRGRLRAGATRRLALRREAAERAGLDPGALQEGGATLVAMDEPLFEGCQRALVEPLAVSGELFGLVGLEYAVGEPGDRASDAPLLLQVATHAALGVRNLRSVEETTRLKTELEHLVEHANALILAVDRDRRVTIWNAALGRLTEWRRTDMLGRDALLALDPDDRARARDAIDRALAGETVDGVEVRLLRRAGGEARVAVNLAPRLGAAGEVEGVVAIGQDLTLLRTLQAAAEHAERLAAIGRLVAGVVHELNNPLTAVTMYSDALVERLAARGHDAADVEKLRAIKDAGLRIQRLARDLVTYARPTGARTEPVDLAQVLDEALRMAKPALKESGAVVEREGVAVPPVEANRPSLVQVVLALLTNATQALPPGGTIRVRLGHDGAQATIAVEDTGSGMTPEIAARAFEPFFTTRPGIGIGLGLPIVSGIVQRHGGTVALESAPGTGTKVVVRLPVKS</sequence>
<evidence type="ECO:0000259" key="10">
    <source>
        <dbReference type="PROSITE" id="PS50109"/>
    </source>
</evidence>
<dbReference type="PANTHER" id="PTHR43065">
    <property type="entry name" value="SENSOR HISTIDINE KINASE"/>
    <property type="match status" value="1"/>
</dbReference>
<evidence type="ECO:0000256" key="7">
    <source>
        <dbReference type="ARBA" id="ARBA00022840"/>
    </source>
</evidence>
<evidence type="ECO:0000313" key="13">
    <source>
        <dbReference type="EMBL" id="BDG03463.1"/>
    </source>
</evidence>
<accession>A0ABM7WVG6</accession>
<keyword evidence="4" id="KW-0808">Transferase</keyword>
<feature type="domain" description="PAC" evidence="12">
    <location>
        <begin position="393"/>
        <end position="445"/>
    </location>
</feature>
<feature type="region of interest" description="Disordered" evidence="9">
    <location>
        <begin position="1"/>
        <end position="37"/>
    </location>
</feature>
<dbReference type="SUPFAM" id="SSF55874">
    <property type="entry name" value="ATPase domain of HSP90 chaperone/DNA topoisomerase II/histidine kinase"/>
    <property type="match status" value="1"/>
</dbReference>
<evidence type="ECO:0000256" key="8">
    <source>
        <dbReference type="ARBA" id="ARBA00023012"/>
    </source>
</evidence>
<dbReference type="InterPro" id="IPR029016">
    <property type="entry name" value="GAF-like_dom_sf"/>
</dbReference>
<keyword evidence="14" id="KW-1185">Reference proteome</keyword>
<gene>
    <name evidence="13" type="ORF">AMOR_24590</name>
</gene>
<dbReference type="Gene3D" id="3.30.565.10">
    <property type="entry name" value="Histidine kinase-like ATPase, C-terminal domain"/>
    <property type="match status" value="1"/>
</dbReference>
<dbReference type="PANTHER" id="PTHR43065:SF10">
    <property type="entry name" value="PEROXIDE STRESS-ACTIVATED HISTIDINE KINASE MAK3"/>
    <property type="match status" value="1"/>
</dbReference>
<dbReference type="InterPro" id="IPR000700">
    <property type="entry name" value="PAS-assoc_C"/>
</dbReference>
<keyword evidence="7" id="KW-0067">ATP-binding</keyword>
<evidence type="ECO:0000259" key="11">
    <source>
        <dbReference type="PROSITE" id="PS50112"/>
    </source>
</evidence>
<dbReference type="Gene3D" id="3.30.450.20">
    <property type="entry name" value="PAS domain"/>
    <property type="match status" value="1"/>
</dbReference>
<evidence type="ECO:0000313" key="14">
    <source>
        <dbReference type="Proteomes" id="UP001162891"/>
    </source>
</evidence>
<dbReference type="SMART" id="SM00388">
    <property type="entry name" value="HisKA"/>
    <property type="match status" value="1"/>
</dbReference>
<dbReference type="Pfam" id="PF00512">
    <property type="entry name" value="HisKA"/>
    <property type="match status" value="1"/>
</dbReference>
<dbReference type="CDD" id="cd00082">
    <property type="entry name" value="HisKA"/>
    <property type="match status" value="1"/>
</dbReference>
<dbReference type="Pfam" id="PF00989">
    <property type="entry name" value="PAS"/>
    <property type="match status" value="1"/>
</dbReference>